<dbReference type="AlphaFoldDB" id="A0A5B7H5A8"/>
<feature type="region of interest" description="Disordered" evidence="1">
    <location>
        <begin position="70"/>
        <end position="96"/>
    </location>
</feature>
<name>A0A5B7H5A8_PORTR</name>
<evidence type="ECO:0000256" key="1">
    <source>
        <dbReference type="SAM" id="MobiDB-lite"/>
    </source>
</evidence>
<feature type="compositionally biased region" description="Basic and acidic residues" evidence="1">
    <location>
        <begin position="85"/>
        <end position="96"/>
    </location>
</feature>
<evidence type="ECO:0000313" key="3">
    <source>
        <dbReference type="Proteomes" id="UP000324222"/>
    </source>
</evidence>
<sequence length="150" mass="17406">MKDLNYVKHARDDRKLCRRRDQNTDLRRPAPQRSGVAYHFVRDELIDKPINNKQPQWAVGRSPFIDPLVSQPARASAREPASFLRRGEEADRSREPTRRLLLFPESTKAPRCYSWRGWRPRAWKEGRGFTETPEATPLKASKIGANLALE</sequence>
<accession>A0A5B7H5A8</accession>
<protein>
    <submittedName>
        <fullName evidence="2">Uncharacterized protein</fullName>
    </submittedName>
</protein>
<dbReference type="EMBL" id="VSRR010021583">
    <property type="protein sequence ID" value="MPC64044.1"/>
    <property type="molecule type" value="Genomic_DNA"/>
</dbReference>
<proteinExistence type="predicted"/>
<keyword evidence="3" id="KW-1185">Reference proteome</keyword>
<organism evidence="2 3">
    <name type="scientific">Portunus trituberculatus</name>
    <name type="common">Swimming crab</name>
    <name type="synonym">Neptunus trituberculatus</name>
    <dbReference type="NCBI Taxonomy" id="210409"/>
    <lineage>
        <taxon>Eukaryota</taxon>
        <taxon>Metazoa</taxon>
        <taxon>Ecdysozoa</taxon>
        <taxon>Arthropoda</taxon>
        <taxon>Crustacea</taxon>
        <taxon>Multicrustacea</taxon>
        <taxon>Malacostraca</taxon>
        <taxon>Eumalacostraca</taxon>
        <taxon>Eucarida</taxon>
        <taxon>Decapoda</taxon>
        <taxon>Pleocyemata</taxon>
        <taxon>Brachyura</taxon>
        <taxon>Eubrachyura</taxon>
        <taxon>Portunoidea</taxon>
        <taxon>Portunidae</taxon>
        <taxon>Portuninae</taxon>
        <taxon>Portunus</taxon>
    </lineage>
</organism>
<gene>
    <name evidence="2" type="ORF">E2C01_058154</name>
</gene>
<dbReference type="Proteomes" id="UP000324222">
    <property type="component" value="Unassembled WGS sequence"/>
</dbReference>
<evidence type="ECO:0000313" key="2">
    <source>
        <dbReference type="EMBL" id="MPC64044.1"/>
    </source>
</evidence>
<reference evidence="2 3" key="1">
    <citation type="submission" date="2019-05" db="EMBL/GenBank/DDBJ databases">
        <title>Another draft genome of Portunus trituberculatus and its Hox gene families provides insights of decapod evolution.</title>
        <authorList>
            <person name="Jeong J.-H."/>
            <person name="Song I."/>
            <person name="Kim S."/>
            <person name="Choi T."/>
            <person name="Kim D."/>
            <person name="Ryu S."/>
            <person name="Kim W."/>
        </authorList>
    </citation>
    <scope>NUCLEOTIDE SEQUENCE [LARGE SCALE GENOMIC DNA]</scope>
    <source>
        <tissue evidence="2">Muscle</tissue>
    </source>
</reference>
<comment type="caution">
    <text evidence="2">The sequence shown here is derived from an EMBL/GenBank/DDBJ whole genome shotgun (WGS) entry which is preliminary data.</text>
</comment>